<organism evidence="2 3">
    <name type="scientific">Oleiagrimonas citrea</name>
    <dbReference type="NCBI Taxonomy" id="1665687"/>
    <lineage>
        <taxon>Bacteria</taxon>
        <taxon>Pseudomonadati</taxon>
        <taxon>Pseudomonadota</taxon>
        <taxon>Gammaproteobacteria</taxon>
        <taxon>Lysobacterales</taxon>
        <taxon>Rhodanobacteraceae</taxon>
        <taxon>Oleiagrimonas</taxon>
    </lineage>
</organism>
<dbReference type="InterPro" id="IPR001173">
    <property type="entry name" value="Glyco_trans_2-like"/>
</dbReference>
<dbReference type="CDD" id="cd04186">
    <property type="entry name" value="GT_2_like_c"/>
    <property type="match status" value="1"/>
</dbReference>
<dbReference type="PANTHER" id="PTHR43179:SF7">
    <property type="entry name" value="RHAMNOSYLTRANSFERASE WBBL"/>
    <property type="match status" value="1"/>
</dbReference>
<feature type="domain" description="Glycosyltransferase 2-like" evidence="1">
    <location>
        <begin position="11"/>
        <end position="133"/>
    </location>
</feature>
<reference evidence="2 3" key="1">
    <citation type="journal article" date="2017" name="Int. J. Syst. Evol. Microbiol.">
        <title>Oleiagrimonas citrea sp. nov., a marine bacterium isolated from tidal flat sediment and emended description of the genus Oleiagrimonas Fang et al. 2015 and Oleiagrimonas soli.</title>
        <authorList>
            <person name="Yang S.H."/>
            <person name="Seo H.S."/>
            <person name="Seong C.N."/>
            <person name="Kwon K.K."/>
        </authorList>
    </citation>
    <scope>NUCLEOTIDE SEQUENCE [LARGE SCALE GENOMIC DNA]</scope>
    <source>
        <strain evidence="2 3">MEBiC09124</strain>
    </source>
</reference>
<comment type="caution">
    <text evidence="2">The sequence shown here is derived from an EMBL/GenBank/DDBJ whole genome shotgun (WGS) entry which is preliminary data.</text>
</comment>
<name>A0A846ZL18_9GAMM</name>
<gene>
    <name evidence="2" type="ORF">HF690_04480</name>
</gene>
<dbReference type="GO" id="GO:0016740">
    <property type="term" value="F:transferase activity"/>
    <property type="evidence" value="ECO:0007669"/>
    <property type="project" value="UniProtKB-KW"/>
</dbReference>
<evidence type="ECO:0000313" key="3">
    <source>
        <dbReference type="Proteomes" id="UP000541636"/>
    </source>
</evidence>
<dbReference type="SUPFAM" id="SSF53448">
    <property type="entry name" value="Nucleotide-diphospho-sugar transferases"/>
    <property type="match status" value="1"/>
</dbReference>
<accession>A0A846ZL18</accession>
<proteinExistence type="predicted"/>
<dbReference type="InterPro" id="IPR029044">
    <property type="entry name" value="Nucleotide-diphossugar_trans"/>
</dbReference>
<dbReference type="AlphaFoldDB" id="A0A846ZL18"/>
<dbReference type="EMBL" id="JAAZQD010000002">
    <property type="protein sequence ID" value="NKZ38210.1"/>
    <property type="molecule type" value="Genomic_DNA"/>
</dbReference>
<dbReference type="Gene3D" id="3.90.550.10">
    <property type="entry name" value="Spore Coat Polysaccharide Biosynthesis Protein SpsA, Chain A"/>
    <property type="match status" value="1"/>
</dbReference>
<dbReference type="Pfam" id="PF00535">
    <property type="entry name" value="Glycos_transf_2"/>
    <property type="match status" value="1"/>
</dbReference>
<sequence>MQSAMQKGLTSIIIVTADSGPTTRACVARALDSDVPVEVILVDNGSSDGEPEAIARARSEDHRLRVVYNRANLGFGAAVNHGARQAEGDHLLILNPDCLLEADTVSRLREALDSHLQGGLVGAVICDEEGEIDPASRRRDPLLHRALATMRGRDRGDGEHAREGVYVYGAMPEGVTEEEAVSGALMLLKRRVFERVEGFDTGYFLHCEDLDLCRRVRDAGYEVLLAGQVRVVHAGGSSSRHRPVFVSRHKHAGMWRWFRKFDPAARNPFTALFVWSGLWAHFLLGVPRLIASRRSSG</sequence>
<keyword evidence="3" id="KW-1185">Reference proteome</keyword>
<evidence type="ECO:0000313" key="2">
    <source>
        <dbReference type="EMBL" id="NKZ38210.1"/>
    </source>
</evidence>
<protein>
    <submittedName>
        <fullName evidence="2">Glycosyltransferase family 2 protein</fullName>
    </submittedName>
</protein>
<evidence type="ECO:0000259" key="1">
    <source>
        <dbReference type="Pfam" id="PF00535"/>
    </source>
</evidence>
<dbReference type="PANTHER" id="PTHR43179">
    <property type="entry name" value="RHAMNOSYLTRANSFERASE WBBL"/>
    <property type="match status" value="1"/>
</dbReference>
<dbReference type="Proteomes" id="UP000541636">
    <property type="component" value="Unassembled WGS sequence"/>
</dbReference>
<keyword evidence="2" id="KW-0808">Transferase</keyword>